<reference evidence="2 3" key="1">
    <citation type="submission" date="2016-10" db="EMBL/GenBank/DDBJ databases">
        <authorList>
            <person name="de Groot N.N."/>
        </authorList>
    </citation>
    <scope>NUCLEOTIDE SEQUENCE [LARGE SCALE GENOMIC DNA]</scope>
    <source>
        <strain evidence="2 3">DSM 44993</strain>
    </source>
</reference>
<evidence type="ECO:0000259" key="1">
    <source>
        <dbReference type="PROSITE" id="PS50943"/>
    </source>
</evidence>
<gene>
    <name evidence="2" type="ORF">SAMN04489732_115214</name>
</gene>
<dbReference type="CDD" id="cd00093">
    <property type="entry name" value="HTH_XRE"/>
    <property type="match status" value="1"/>
</dbReference>
<dbReference type="STRING" id="394193.SAMN04489732_115214"/>
<dbReference type="RefSeq" id="WP_245787571.1">
    <property type="nucleotide sequence ID" value="NZ_FOEF01000015.1"/>
</dbReference>
<proteinExistence type="predicted"/>
<dbReference type="Gene3D" id="1.10.260.40">
    <property type="entry name" value="lambda repressor-like DNA-binding domains"/>
    <property type="match status" value="1"/>
</dbReference>
<dbReference type="Proteomes" id="UP000198582">
    <property type="component" value="Unassembled WGS sequence"/>
</dbReference>
<organism evidence="2 3">
    <name type="scientific">Amycolatopsis saalfeldensis</name>
    <dbReference type="NCBI Taxonomy" id="394193"/>
    <lineage>
        <taxon>Bacteria</taxon>
        <taxon>Bacillati</taxon>
        <taxon>Actinomycetota</taxon>
        <taxon>Actinomycetes</taxon>
        <taxon>Pseudonocardiales</taxon>
        <taxon>Pseudonocardiaceae</taxon>
        <taxon>Amycolatopsis</taxon>
    </lineage>
</organism>
<dbReference type="SUPFAM" id="SSF47413">
    <property type="entry name" value="lambda repressor-like DNA-binding domains"/>
    <property type="match status" value="1"/>
</dbReference>
<dbReference type="Pfam" id="PF01381">
    <property type="entry name" value="HTH_3"/>
    <property type="match status" value="1"/>
</dbReference>
<evidence type="ECO:0000313" key="3">
    <source>
        <dbReference type="Proteomes" id="UP000198582"/>
    </source>
</evidence>
<dbReference type="AlphaFoldDB" id="A0A1H8YGM1"/>
<evidence type="ECO:0000313" key="2">
    <source>
        <dbReference type="EMBL" id="SEP51257.1"/>
    </source>
</evidence>
<dbReference type="EMBL" id="FOEF01000015">
    <property type="protein sequence ID" value="SEP51257.1"/>
    <property type="molecule type" value="Genomic_DNA"/>
</dbReference>
<feature type="domain" description="HTH cro/C1-type" evidence="1">
    <location>
        <begin position="27"/>
        <end position="82"/>
    </location>
</feature>
<dbReference type="PROSITE" id="PS50943">
    <property type="entry name" value="HTH_CROC1"/>
    <property type="match status" value="1"/>
</dbReference>
<accession>A0A1H8YGM1</accession>
<keyword evidence="3" id="KW-1185">Reference proteome</keyword>
<dbReference type="GO" id="GO:0003677">
    <property type="term" value="F:DNA binding"/>
    <property type="evidence" value="ECO:0007669"/>
    <property type="project" value="InterPro"/>
</dbReference>
<dbReference type="InterPro" id="IPR001387">
    <property type="entry name" value="Cro/C1-type_HTH"/>
</dbReference>
<sequence length="236" mass="26728">MTDDQPWLSPRTPTEVELNTGLLAEVLKDYRKQNGVSQADLAQILNIDQSYISKIESGRRQVRDLDTFLRVVNQLGISPARLGLSPELLHPIPPPSTSALVNDVDPVAVSQEEWRRSRRELNSRRRELAETAATLYRPEARIGKAPFMARREWMPPAPVRLEDINLAWSDGRIPITVAGTEPEAERALPLRAPGRRFDRYTSAIRYLDPPSLFENRPSYRLLGVDLTPATRAWVSD</sequence>
<name>A0A1H8YGM1_9PSEU</name>
<dbReference type="SMART" id="SM00530">
    <property type="entry name" value="HTH_XRE"/>
    <property type="match status" value="1"/>
</dbReference>
<dbReference type="InterPro" id="IPR010982">
    <property type="entry name" value="Lambda_DNA-bd_dom_sf"/>
</dbReference>
<protein>
    <submittedName>
        <fullName evidence="2">Transcriptional regulator, contains XRE-family HTH domain</fullName>
    </submittedName>
</protein>